<dbReference type="PROSITE" id="PS51819">
    <property type="entry name" value="VOC"/>
    <property type="match status" value="1"/>
</dbReference>
<accession>A0A6J7DBY8</accession>
<reference evidence="2" key="1">
    <citation type="submission" date="2020-05" db="EMBL/GenBank/DDBJ databases">
        <authorList>
            <person name="Chiriac C."/>
            <person name="Salcher M."/>
            <person name="Ghai R."/>
            <person name="Kavagutti S V."/>
        </authorList>
    </citation>
    <scope>NUCLEOTIDE SEQUENCE</scope>
</reference>
<dbReference type="EMBL" id="CAFBLS010000050">
    <property type="protein sequence ID" value="CAB4868532.1"/>
    <property type="molecule type" value="Genomic_DNA"/>
</dbReference>
<organism evidence="2">
    <name type="scientific">freshwater metagenome</name>
    <dbReference type="NCBI Taxonomy" id="449393"/>
    <lineage>
        <taxon>unclassified sequences</taxon>
        <taxon>metagenomes</taxon>
        <taxon>ecological metagenomes</taxon>
    </lineage>
</organism>
<dbReference type="InterPro" id="IPR029068">
    <property type="entry name" value="Glyas_Bleomycin-R_OHBP_Dase"/>
</dbReference>
<dbReference type="AlphaFoldDB" id="A0A6J7DBY8"/>
<evidence type="ECO:0000259" key="1">
    <source>
        <dbReference type="PROSITE" id="PS51819"/>
    </source>
</evidence>
<dbReference type="SUPFAM" id="SSF54593">
    <property type="entry name" value="Glyoxalase/Bleomycin resistance protein/Dihydroxybiphenyl dioxygenase"/>
    <property type="match status" value="1"/>
</dbReference>
<evidence type="ECO:0000313" key="2">
    <source>
        <dbReference type="EMBL" id="CAB4868532.1"/>
    </source>
</evidence>
<name>A0A6J7DBY8_9ZZZZ</name>
<dbReference type="Gene3D" id="3.10.180.10">
    <property type="entry name" value="2,3-Dihydroxybiphenyl 1,2-Dioxygenase, domain 1"/>
    <property type="match status" value="1"/>
</dbReference>
<proteinExistence type="predicted"/>
<sequence length="181" mass="20247">MTNPMNPRMPALPKELVQIAFTVPDLEAACHEWAEKVGAGPFLVRRHMDIQCTHDGEPAVYDHSAAFGQWGPVMLELVELHACEPASMNAVFRHSAPNQVNHYAYFVDDLDATSNELQAQGFPLTMELTSSSGMRVHFLDARETIGGLIELYVGTEHLRRLYDKVAELHVGWDGSDVVRYI</sequence>
<gene>
    <name evidence="2" type="ORF">UFOPK3402_00571</name>
</gene>
<protein>
    <submittedName>
        <fullName evidence="2">Unannotated protein</fullName>
    </submittedName>
</protein>
<dbReference type="InterPro" id="IPR037523">
    <property type="entry name" value="VOC_core"/>
</dbReference>
<feature type="domain" description="VOC" evidence="1">
    <location>
        <begin position="15"/>
        <end position="154"/>
    </location>
</feature>
<dbReference type="Pfam" id="PF13669">
    <property type="entry name" value="Glyoxalase_4"/>
    <property type="match status" value="1"/>
</dbReference>